<dbReference type="InterPro" id="IPR036875">
    <property type="entry name" value="Znf_CCHC_sf"/>
</dbReference>
<accession>A0A6P8QRI9</accession>
<dbReference type="PROSITE" id="PS50804">
    <property type="entry name" value="SCAN_BOX"/>
    <property type="match status" value="1"/>
</dbReference>
<reference evidence="11" key="1">
    <citation type="submission" date="2025-08" db="UniProtKB">
        <authorList>
            <consortium name="RefSeq"/>
        </authorList>
    </citation>
    <scope>IDENTIFICATION</scope>
</reference>
<keyword evidence="10" id="KW-1185">Reference proteome</keyword>
<dbReference type="GO" id="GO:0008270">
    <property type="term" value="F:zinc ion binding"/>
    <property type="evidence" value="ECO:0007669"/>
    <property type="project" value="UniProtKB-KW"/>
</dbReference>
<dbReference type="SUPFAM" id="SSF57756">
    <property type="entry name" value="Retrovirus zinc finger-like domains"/>
    <property type="match status" value="1"/>
</dbReference>
<dbReference type="KEGG" id="gsh:117355553"/>
<evidence type="ECO:0000259" key="7">
    <source>
        <dbReference type="PROSITE" id="PS50158"/>
    </source>
</evidence>
<keyword evidence="5" id="KW-0175">Coiled coil</keyword>
<dbReference type="InterPro" id="IPR001878">
    <property type="entry name" value="Znf_CCHC"/>
</dbReference>
<dbReference type="InterPro" id="IPR038269">
    <property type="entry name" value="SCAN_sf"/>
</dbReference>
<feature type="domain" description="SCAN box" evidence="9">
    <location>
        <begin position="130"/>
        <end position="206"/>
    </location>
</feature>
<dbReference type="GO" id="GO:0004170">
    <property type="term" value="F:dUTP diphosphatase activity"/>
    <property type="evidence" value="ECO:0007669"/>
    <property type="project" value="InterPro"/>
</dbReference>
<dbReference type="PROSITE" id="PS50158">
    <property type="entry name" value="ZF_CCHC"/>
    <property type="match status" value="1"/>
</dbReference>
<feature type="coiled-coil region" evidence="5">
    <location>
        <begin position="702"/>
        <end position="729"/>
    </location>
</feature>
<keyword evidence="3" id="KW-0546">Nucleotide metabolism</keyword>
<dbReference type="Gene3D" id="4.10.60.10">
    <property type="entry name" value="Zinc finger, CCHC-type"/>
    <property type="match status" value="1"/>
</dbReference>
<dbReference type="InterPro" id="IPR008181">
    <property type="entry name" value="dUTPase"/>
</dbReference>
<dbReference type="InterPro" id="IPR003309">
    <property type="entry name" value="SCAN_dom"/>
</dbReference>
<dbReference type="OrthoDB" id="9907264at2759"/>
<dbReference type="SUPFAM" id="SSF50630">
    <property type="entry name" value="Acid proteases"/>
    <property type="match status" value="1"/>
</dbReference>
<dbReference type="GO" id="GO:0046081">
    <property type="term" value="P:dUTP catabolic process"/>
    <property type="evidence" value="ECO:0007669"/>
    <property type="project" value="InterPro"/>
</dbReference>
<dbReference type="NCBIfam" id="NF001862">
    <property type="entry name" value="PRK00601.1"/>
    <property type="match status" value="1"/>
</dbReference>
<evidence type="ECO:0000313" key="10">
    <source>
        <dbReference type="Proteomes" id="UP000515159"/>
    </source>
</evidence>
<dbReference type="InParanoid" id="A0A6P8QRI9"/>
<dbReference type="SUPFAM" id="SSF51283">
    <property type="entry name" value="dUTPase-like"/>
    <property type="match status" value="1"/>
</dbReference>
<dbReference type="PANTHER" id="PTHR46888:SF1">
    <property type="entry name" value="RIBONUCLEASE H"/>
    <property type="match status" value="1"/>
</dbReference>
<dbReference type="InterPro" id="IPR018061">
    <property type="entry name" value="Retropepsins"/>
</dbReference>
<evidence type="ECO:0000256" key="3">
    <source>
        <dbReference type="ARBA" id="ARBA00023080"/>
    </source>
</evidence>
<comment type="pathway">
    <text evidence="1">Pyrimidine metabolism; dUMP biosynthesis; dUMP from dCTP (dUTP route): step 2/2.</text>
</comment>
<dbReference type="AlphaFoldDB" id="A0A6P8QRI9"/>
<evidence type="ECO:0000259" key="9">
    <source>
        <dbReference type="PROSITE" id="PS50804"/>
    </source>
</evidence>
<dbReference type="GO" id="GO:0004190">
    <property type="term" value="F:aspartic-type endopeptidase activity"/>
    <property type="evidence" value="ECO:0007669"/>
    <property type="project" value="InterPro"/>
</dbReference>
<evidence type="ECO:0000313" key="11">
    <source>
        <dbReference type="RefSeq" id="XP_033790158.1"/>
    </source>
</evidence>
<feature type="region of interest" description="Disordered" evidence="6">
    <location>
        <begin position="575"/>
        <end position="611"/>
    </location>
</feature>
<keyword evidence="2" id="KW-0378">Hydrolase</keyword>
<dbReference type="InterPro" id="IPR029054">
    <property type="entry name" value="dUTPase-like"/>
</dbReference>
<dbReference type="GO" id="GO:0006508">
    <property type="term" value="P:proteolysis"/>
    <property type="evidence" value="ECO:0007669"/>
    <property type="project" value="InterPro"/>
</dbReference>
<dbReference type="RefSeq" id="XP_033790158.1">
    <property type="nucleotide sequence ID" value="XM_033934267.1"/>
</dbReference>
<dbReference type="Proteomes" id="UP000515159">
    <property type="component" value="Chromosome 2"/>
</dbReference>
<dbReference type="PANTHER" id="PTHR46888">
    <property type="entry name" value="ZINC KNUCKLE DOMAINCONTAINING PROTEIN-RELATED"/>
    <property type="match status" value="1"/>
</dbReference>
<evidence type="ECO:0000259" key="8">
    <source>
        <dbReference type="PROSITE" id="PS50175"/>
    </source>
</evidence>
<dbReference type="GO" id="GO:0003676">
    <property type="term" value="F:nucleic acid binding"/>
    <property type="evidence" value="ECO:0007669"/>
    <property type="project" value="InterPro"/>
</dbReference>
<dbReference type="Pfam" id="PF00692">
    <property type="entry name" value="dUTPase"/>
    <property type="match status" value="1"/>
</dbReference>
<keyword evidence="4" id="KW-0862">Zinc</keyword>
<dbReference type="NCBIfam" id="TIGR00576">
    <property type="entry name" value="dut"/>
    <property type="match status" value="1"/>
</dbReference>
<evidence type="ECO:0000256" key="4">
    <source>
        <dbReference type="PROSITE-ProRule" id="PRU00047"/>
    </source>
</evidence>
<dbReference type="CDD" id="cd07557">
    <property type="entry name" value="trimeric_dUTPase"/>
    <property type="match status" value="1"/>
</dbReference>
<dbReference type="Gene3D" id="1.10.4020.10">
    <property type="entry name" value="DNA breaking-rejoining enzymes"/>
    <property type="match status" value="1"/>
</dbReference>
<evidence type="ECO:0000256" key="5">
    <source>
        <dbReference type="SAM" id="Coils"/>
    </source>
</evidence>
<dbReference type="Gene3D" id="2.40.70.10">
    <property type="entry name" value="Acid Proteases"/>
    <property type="match status" value="1"/>
</dbReference>
<dbReference type="InterPro" id="IPR033704">
    <property type="entry name" value="dUTPase_trimeric"/>
</dbReference>
<dbReference type="InterPro" id="IPR021109">
    <property type="entry name" value="Peptidase_aspartic_dom_sf"/>
</dbReference>
<dbReference type="GO" id="GO:0000287">
    <property type="term" value="F:magnesium ion binding"/>
    <property type="evidence" value="ECO:0007669"/>
    <property type="project" value="InterPro"/>
</dbReference>
<keyword evidence="4" id="KW-0863">Zinc-finger</keyword>
<evidence type="ECO:0000256" key="6">
    <source>
        <dbReference type="SAM" id="MobiDB-lite"/>
    </source>
</evidence>
<dbReference type="PROSITE" id="PS50175">
    <property type="entry name" value="ASP_PROT_RETROV"/>
    <property type="match status" value="1"/>
</dbReference>
<keyword evidence="4" id="KW-0479">Metal-binding</keyword>
<name>A0A6P8QRI9_GEOSA</name>
<dbReference type="GO" id="GO:0006226">
    <property type="term" value="P:dUMP biosynthetic process"/>
    <property type="evidence" value="ECO:0007669"/>
    <property type="project" value="UniProtKB-UniPathway"/>
</dbReference>
<feature type="domain" description="Peptidase A2" evidence="8">
    <location>
        <begin position="307"/>
        <end position="387"/>
    </location>
</feature>
<dbReference type="UniPathway" id="UPA00610">
    <property type="reaction ID" value="UER00666"/>
</dbReference>
<dbReference type="CDD" id="cd00303">
    <property type="entry name" value="retropepsin_like"/>
    <property type="match status" value="1"/>
</dbReference>
<sequence length="759" mass="85021">MLRQHGELMMTMQEQSKMFAQILQQTTTPSTRGELPSTVPSMPVGLNPLTNLNLCKIAPGDAPDDFLCSFERIAVAAGWPQEQWVFRLLPCLAGESLAAFQTISPEHANNYPTVKAHILDYLGYTPEHYRLKFRATQMFPAERPKALLQRITKLAEKWLHPFLNDARALFAELIKEQLLEAVPRNIKAWVKRQNCKTLGQVLEVAEAYLDAQESTGEGSGTGPGPILKQTPREQNKGWNKKNPGKDPAFITPRPNAPSSERTCYRCGKTGHTQRFCREKRDFVIHQDFNDADMSVCQVPVRVAGKSVRALLDTGAAQSVMSRQLWKQVVATPLRSERLKEVYVKCVHGDSRRYPLSGIELEHDRTKYSLQVAILPACPFPLILGRDWPGWEVSVKRAERRDTETSVKGQSSPKLALGMQLKGGWDKNRKNWRKERVVVSTGRSGRRPMLRWVPLSVNAKAPTQAYSRAAGFDVYAAHGQSIPAKGRALVKTDLQIAPPPGSYVRIGPRSGLAAKYSVDVAAGIIDPDYRGNVCVLLVNHSESEFQVQPGDKIAQLICERIWFPKLERWARFQETSRGKKGFGSSDPQCPSGCPDLGRGSVQGEETGSLREGFDQSPVEIKPRGSEEPMAQIQQEISSLKERLDKISGLQETAWKEEVQALRQECLDSGQKQVAREEALFKDCLHELEARLGQEMGQQGQKQLEALDGLSGQMKQRMQEVENKVTDSQAQQIKWLEQVKKMQMVQDRWATEGIAPDSLAK</sequence>
<dbReference type="Gene3D" id="2.70.40.10">
    <property type="match status" value="1"/>
</dbReference>
<feature type="domain" description="CCHC-type" evidence="7">
    <location>
        <begin position="263"/>
        <end position="278"/>
    </location>
</feature>
<feature type="region of interest" description="Disordered" evidence="6">
    <location>
        <begin position="213"/>
        <end position="261"/>
    </location>
</feature>
<evidence type="ECO:0000256" key="1">
    <source>
        <dbReference type="ARBA" id="ARBA00005142"/>
    </source>
</evidence>
<dbReference type="SUPFAM" id="SSF47353">
    <property type="entry name" value="Retrovirus capsid dimerization domain-like"/>
    <property type="match status" value="1"/>
</dbReference>
<evidence type="ECO:0000256" key="2">
    <source>
        <dbReference type="ARBA" id="ARBA00022801"/>
    </source>
</evidence>
<dbReference type="Pfam" id="PF00077">
    <property type="entry name" value="RVP"/>
    <property type="match status" value="1"/>
</dbReference>
<dbReference type="GeneID" id="117355553"/>
<proteinExistence type="predicted"/>
<dbReference type="Pfam" id="PF02023">
    <property type="entry name" value="SCAN"/>
    <property type="match status" value="1"/>
</dbReference>
<organism evidence="10 11">
    <name type="scientific">Geotrypetes seraphini</name>
    <name type="common">Gaboon caecilian</name>
    <name type="synonym">Caecilia seraphini</name>
    <dbReference type="NCBI Taxonomy" id="260995"/>
    <lineage>
        <taxon>Eukaryota</taxon>
        <taxon>Metazoa</taxon>
        <taxon>Chordata</taxon>
        <taxon>Craniata</taxon>
        <taxon>Vertebrata</taxon>
        <taxon>Euteleostomi</taxon>
        <taxon>Amphibia</taxon>
        <taxon>Gymnophiona</taxon>
        <taxon>Geotrypetes</taxon>
    </lineage>
</organism>
<protein>
    <submittedName>
        <fullName evidence="11">Uncharacterized protein LOC117355553</fullName>
    </submittedName>
</protein>
<dbReference type="InterPro" id="IPR036157">
    <property type="entry name" value="dUTPase-like_sf"/>
</dbReference>
<dbReference type="SMART" id="SM00343">
    <property type="entry name" value="ZnF_C2HC"/>
    <property type="match status" value="1"/>
</dbReference>
<gene>
    <name evidence="11" type="primary">LOC117355553</name>
</gene>
<dbReference type="InterPro" id="IPR001995">
    <property type="entry name" value="Peptidase_A2_cat"/>
</dbReference>